<dbReference type="InterPro" id="IPR036322">
    <property type="entry name" value="WD40_repeat_dom_sf"/>
</dbReference>
<organism evidence="1 2">
    <name type="scientific">Ridgeia piscesae</name>
    <name type="common">Tubeworm</name>
    <dbReference type="NCBI Taxonomy" id="27915"/>
    <lineage>
        <taxon>Eukaryota</taxon>
        <taxon>Metazoa</taxon>
        <taxon>Spiralia</taxon>
        <taxon>Lophotrochozoa</taxon>
        <taxon>Annelida</taxon>
        <taxon>Polychaeta</taxon>
        <taxon>Sedentaria</taxon>
        <taxon>Canalipalpata</taxon>
        <taxon>Sabellida</taxon>
        <taxon>Siboglinidae</taxon>
        <taxon>Ridgeia</taxon>
    </lineage>
</organism>
<dbReference type="SUPFAM" id="SSF50978">
    <property type="entry name" value="WD40 repeat-like"/>
    <property type="match status" value="1"/>
</dbReference>
<dbReference type="InterPro" id="IPR015943">
    <property type="entry name" value="WD40/YVTN_repeat-like_dom_sf"/>
</dbReference>
<evidence type="ECO:0000313" key="2">
    <source>
        <dbReference type="Proteomes" id="UP001209878"/>
    </source>
</evidence>
<dbReference type="Pfam" id="PF00400">
    <property type="entry name" value="WD40"/>
    <property type="match status" value="1"/>
</dbReference>
<name>A0AAD9KTQ7_RIDPI</name>
<reference evidence="1" key="1">
    <citation type="journal article" date="2023" name="Mol. Biol. Evol.">
        <title>Third-Generation Sequencing Reveals the Adaptive Role of the Epigenome in Three Deep-Sea Polychaetes.</title>
        <authorList>
            <person name="Perez M."/>
            <person name="Aroh O."/>
            <person name="Sun Y."/>
            <person name="Lan Y."/>
            <person name="Juniper S.K."/>
            <person name="Young C.R."/>
            <person name="Angers B."/>
            <person name="Qian P.Y."/>
        </authorList>
    </citation>
    <scope>NUCLEOTIDE SEQUENCE</scope>
    <source>
        <strain evidence="1">R07B-5</strain>
    </source>
</reference>
<dbReference type="InterPro" id="IPR001680">
    <property type="entry name" value="WD40_rpt"/>
</dbReference>
<evidence type="ECO:0000313" key="1">
    <source>
        <dbReference type="EMBL" id="KAK2177513.1"/>
    </source>
</evidence>
<gene>
    <name evidence="1" type="ORF">NP493_594g02046</name>
</gene>
<dbReference type="EMBL" id="JAODUO010000593">
    <property type="protein sequence ID" value="KAK2177513.1"/>
    <property type="molecule type" value="Genomic_DNA"/>
</dbReference>
<accession>A0AAD9KTQ7</accession>
<comment type="caution">
    <text evidence="1">The sequence shown here is derived from an EMBL/GenBank/DDBJ whole genome shotgun (WGS) entry which is preliminary data.</text>
</comment>
<proteinExistence type="predicted"/>
<sequence>MDGHKSRVFALCYHATQPDCFISGGWDDTVMVRQYNNASSIPNIYGPHICGDALDIDAHHNHILTGSWRKENVLQIWDYGSGAKIKDVPYDHVRNTQMYCCQWMGKDAIISGGSEQNIFRILDRGTLNTLGQVVDLPNAVYCIDHDRTGSKARIAAGTDQRIFVMKTEKKEKH</sequence>
<keyword evidence="2" id="KW-1185">Reference proteome</keyword>
<dbReference type="PANTHER" id="PTHR47822:SF2">
    <property type="entry name" value="F-BOX AND WD-40 DOMAIN PROTEIN 7"/>
    <property type="match status" value="1"/>
</dbReference>
<dbReference type="AlphaFoldDB" id="A0AAD9KTQ7"/>
<dbReference type="PANTHER" id="PTHR47822">
    <property type="entry name" value="CARBOHYDRATE BINDING DOMAIN CONTAINING PROTEIN"/>
    <property type="match status" value="1"/>
</dbReference>
<dbReference type="Gene3D" id="2.130.10.10">
    <property type="entry name" value="YVTN repeat-like/Quinoprotein amine dehydrogenase"/>
    <property type="match status" value="1"/>
</dbReference>
<dbReference type="Proteomes" id="UP001209878">
    <property type="component" value="Unassembled WGS sequence"/>
</dbReference>
<protein>
    <submittedName>
        <fullName evidence="1">Uncharacterized protein</fullName>
    </submittedName>
</protein>